<dbReference type="Proteomes" id="UP001218218">
    <property type="component" value="Unassembled WGS sequence"/>
</dbReference>
<keyword evidence="3" id="KW-1185">Reference proteome</keyword>
<feature type="compositionally biased region" description="Basic and acidic residues" evidence="1">
    <location>
        <begin position="198"/>
        <end position="207"/>
    </location>
</feature>
<evidence type="ECO:0000313" key="3">
    <source>
        <dbReference type="Proteomes" id="UP001218218"/>
    </source>
</evidence>
<feature type="region of interest" description="Disordered" evidence="1">
    <location>
        <begin position="198"/>
        <end position="266"/>
    </location>
</feature>
<proteinExistence type="predicted"/>
<feature type="compositionally biased region" description="Basic residues" evidence="1">
    <location>
        <begin position="252"/>
        <end position="266"/>
    </location>
</feature>
<evidence type="ECO:0000256" key="1">
    <source>
        <dbReference type="SAM" id="MobiDB-lite"/>
    </source>
</evidence>
<comment type="caution">
    <text evidence="2">The sequence shown here is derived from an EMBL/GenBank/DDBJ whole genome shotgun (WGS) entry which is preliminary data.</text>
</comment>
<reference evidence="2" key="1">
    <citation type="submission" date="2023-03" db="EMBL/GenBank/DDBJ databases">
        <title>Massive genome expansion in bonnet fungi (Mycena s.s.) driven by repeated elements and novel gene families across ecological guilds.</title>
        <authorList>
            <consortium name="Lawrence Berkeley National Laboratory"/>
            <person name="Harder C.B."/>
            <person name="Miyauchi S."/>
            <person name="Viragh M."/>
            <person name="Kuo A."/>
            <person name="Thoen E."/>
            <person name="Andreopoulos B."/>
            <person name="Lu D."/>
            <person name="Skrede I."/>
            <person name="Drula E."/>
            <person name="Henrissat B."/>
            <person name="Morin E."/>
            <person name="Kohler A."/>
            <person name="Barry K."/>
            <person name="LaButti K."/>
            <person name="Morin E."/>
            <person name="Salamov A."/>
            <person name="Lipzen A."/>
            <person name="Mereny Z."/>
            <person name="Hegedus B."/>
            <person name="Baldrian P."/>
            <person name="Stursova M."/>
            <person name="Weitz H."/>
            <person name="Taylor A."/>
            <person name="Grigoriev I.V."/>
            <person name="Nagy L.G."/>
            <person name="Martin F."/>
            <person name="Kauserud H."/>
        </authorList>
    </citation>
    <scope>NUCLEOTIDE SEQUENCE</scope>
    <source>
        <strain evidence="2">CBHHK002</strain>
    </source>
</reference>
<feature type="region of interest" description="Disordered" evidence="1">
    <location>
        <begin position="85"/>
        <end position="145"/>
    </location>
</feature>
<gene>
    <name evidence="2" type="ORF">DFH08DRAFT_935167</name>
</gene>
<evidence type="ECO:0000313" key="2">
    <source>
        <dbReference type="EMBL" id="KAJ7351561.1"/>
    </source>
</evidence>
<sequence length="533" mass="59350">MQDMAAKEDTVNRSARTGQIYWVGYKTRLADHIEALAQEKGRNILGCRSTHCVRACKVRVGKVYMRCTIREERYWDGRMERNDKEECAQQGRGGDKRNLSLSKKRRKKKSRRNSHRKAQPHPDDDEQLQDDKEQPRAPHNYGGDAWRDRARVNIVRRKIEAINSNETRSVIRAQPSSVGICTDSFVRRHPARRDVRATGRAHQERLGLRLRIHRQARDRDARPPPHGNAGSAEPLAPKHARKNPQDSASPQSKKRGKKRLAHKTTAHFHRSVALVGRCDSRAVVPVMMEEEVARRALDRRGEGKSKAEWGAGGRKGDACGAQMRRSGAKGTVRGNGAHSRVASRTGNGGRSPWCERAKEEVELLGMEKRAAAGGMLGGTESRACRSCASILARIRALAQHQRNATLPARVVREGLSIADRYEADACPDGAACFISASRATRSLALTNIKVWIVSAFKLALRSPIVSRPPEKIRSTATAEPDNTQVTTWTAPMQAHACLRVLKLAKGDPRTHGVQEGTENYEKKGELVIVHFAK</sequence>
<dbReference type="AlphaFoldDB" id="A0AAD7EW98"/>
<accession>A0AAD7EW98</accession>
<organism evidence="2 3">
    <name type="scientific">Mycena albidolilacea</name>
    <dbReference type="NCBI Taxonomy" id="1033008"/>
    <lineage>
        <taxon>Eukaryota</taxon>
        <taxon>Fungi</taxon>
        <taxon>Dikarya</taxon>
        <taxon>Basidiomycota</taxon>
        <taxon>Agaricomycotina</taxon>
        <taxon>Agaricomycetes</taxon>
        <taxon>Agaricomycetidae</taxon>
        <taxon>Agaricales</taxon>
        <taxon>Marasmiineae</taxon>
        <taxon>Mycenaceae</taxon>
        <taxon>Mycena</taxon>
    </lineage>
</organism>
<protein>
    <submittedName>
        <fullName evidence="2">Uncharacterized protein</fullName>
    </submittedName>
</protein>
<name>A0AAD7EW98_9AGAR</name>
<dbReference type="EMBL" id="JARIHO010000013">
    <property type="protein sequence ID" value="KAJ7351561.1"/>
    <property type="molecule type" value="Genomic_DNA"/>
</dbReference>
<feature type="compositionally biased region" description="Basic residues" evidence="1">
    <location>
        <begin position="102"/>
        <end position="119"/>
    </location>
</feature>
<feature type="region of interest" description="Disordered" evidence="1">
    <location>
        <begin position="299"/>
        <end position="352"/>
    </location>
</feature>
<feature type="compositionally biased region" description="Basic and acidic residues" evidence="1">
    <location>
        <begin position="85"/>
        <end position="98"/>
    </location>
</feature>